<organism evidence="1 2">
    <name type="scientific">Desulfurococcus amylolyticus (strain DSM 18924 / JCM 16383 / VKM B-2413 / 1221n)</name>
    <name type="common">Desulfurococcus kamchatkensis</name>
    <dbReference type="NCBI Taxonomy" id="490899"/>
    <lineage>
        <taxon>Archaea</taxon>
        <taxon>Thermoproteota</taxon>
        <taxon>Thermoprotei</taxon>
        <taxon>Desulfurococcales</taxon>
        <taxon>Desulfurococcaceae</taxon>
        <taxon>Desulfurococcus</taxon>
    </lineage>
</organism>
<evidence type="ECO:0000313" key="2">
    <source>
        <dbReference type="Proteomes" id="UP000006903"/>
    </source>
</evidence>
<proteinExistence type="predicted"/>
<name>B8D2X4_DESA1</name>
<gene>
    <name evidence="1" type="ordered locus">DKAM_0193</name>
</gene>
<accession>B8D2X4</accession>
<reference evidence="1 2" key="1">
    <citation type="journal article" date="2009" name="J. Bacteriol.">
        <title>Complete genome sequence of the anaerobic, protein-degrading hyperthermophilic crenarchaeon Desulfurococcus kamchatkensis.</title>
        <authorList>
            <person name="Ravin N.V."/>
            <person name="Mardanov A.V."/>
            <person name="Beletsky A.V."/>
            <person name="Kublanov I.V."/>
            <person name="Kolganova T.V."/>
            <person name="Lebedinsky A.V."/>
            <person name="Chernyh N.A."/>
            <person name="Bonch-Osmolovskaya E.A."/>
            <person name="Skryabin K.G."/>
        </authorList>
    </citation>
    <scope>NUCLEOTIDE SEQUENCE [LARGE SCALE GENOMIC DNA]</scope>
    <source>
        <strain evidence="2">DSM 18924 / JCM 16383 / VKM B-2413 / 1221n</strain>
    </source>
</reference>
<dbReference type="HOGENOM" id="CLU_3227651_0_0_2"/>
<dbReference type="EMBL" id="CP001140">
    <property type="protein sequence ID" value="ACL10521.1"/>
    <property type="molecule type" value="Genomic_DNA"/>
</dbReference>
<dbReference type="AlphaFoldDB" id="B8D2X4"/>
<dbReference type="KEGG" id="dka:DKAM_0193"/>
<dbReference type="Proteomes" id="UP000006903">
    <property type="component" value="Chromosome"/>
</dbReference>
<evidence type="ECO:0000313" key="1">
    <source>
        <dbReference type="EMBL" id="ACL10521.1"/>
    </source>
</evidence>
<sequence length="43" mass="4860">MNPELGEEQLIILISWSHLNNMVIGGEFEGFLHGVKQEDNASY</sequence>
<protein>
    <submittedName>
        <fullName evidence="1">Uncharacterized protein</fullName>
    </submittedName>
</protein>